<dbReference type="GO" id="GO:0016758">
    <property type="term" value="F:hexosyltransferase activity"/>
    <property type="evidence" value="ECO:0007669"/>
    <property type="project" value="UniProtKB-ARBA"/>
</dbReference>
<dbReference type="RefSeq" id="WP_172677192.1">
    <property type="nucleotide sequence ID" value="NZ_CZAY01000003.1"/>
</dbReference>
<name>A0A174KMI6_9FIRM</name>
<keyword evidence="1" id="KW-0175">Coiled coil</keyword>
<sequence length="408" mass="47791">MTPKVSIILANYNEEKYIAEAIESVINQTYRNWELIIVDDASTDRSQEIINSYKDSRIKTIFCKKNNHVAYASNLGIDMAIGEYIAKIDSDDVWEAEKLEKQVLFMEEHTEYGVCFSKVNIIDEESEEANTKFSDIFELFNKVKNRSQEEWIKYFLKNGNCLCNASAVIRKAALQCVGGHYNLAFVGAEDYELWMRLVIKFPIYVMNERLVRYRWEEAVGKISGFSLGKIYATFNLQTMVKSKMFDYMSDEEFEKFFRNEFVNNAADTKEEIECEKAAFMLRCTGKDVNFLGLMQYERLLEQPGILEVLQEKQGFSLPEFYKELRVRNFGIPGELEAKDVTIEELQRVVQRKEKEINQREQQKLILEKNIEDRDNKIKELEAIIEDYENSTSWKLTKPLRKIGTIVKK</sequence>
<dbReference type="SUPFAM" id="SSF53448">
    <property type="entry name" value="Nucleotide-diphospho-sugar transferases"/>
    <property type="match status" value="1"/>
</dbReference>
<dbReference type="AlphaFoldDB" id="A0A174KMI6"/>
<dbReference type="PANTHER" id="PTHR22916">
    <property type="entry name" value="GLYCOSYLTRANSFERASE"/>
    <property type="match status" value="1"/>
</dbReference>
<dbReference type="Pfam" id="PF00535">
    <property type="entry name" value="Glycos_transf_2"/>
    <property type="match status" value="1"/>
</dbReference>
<dbReference type="Proteomes" id="UP000095485">
    <property type="component" value="Unassembled WGS sequence"/>
</dbReference>
<feature type="coiled-coil region" evidence="1">
    <location>
        <begin position="335"/>
        <end position="390"/>
    </location>
</feature>
<dbReference type="GeneID" id="96227755"/>
<evidence type="ECO:0000259" key="2">
    <source>
        <dbReference type="Pfam" id="PF00535"/>
    </source>
</evidence>
<dbReference type="Gene3D" id="3.90.550.10">
    <property type="entry name" value="Spore Coat Polysaccharide Biosynthesis Protein SpsA, Chain A"/>
    <property type="match status" value="1"/>
</dbReference>
<dbReference type="PANTHER" id="PTHR22916:SF3">
    <property type="entry name" value="UDP-GLCNAC:BETAGAL BETA-1,3-N-ACETYLGLUCOSAMINYLTRANSFERASE-LIKE PROTEIN 1"/>
    <property type="match status" value="1"/>
</dbReference>
<evidence type="ECO:0000256" key="1">
    <source>
        <dbReference type="SAM" id="Coils"/>
    </source>
</evidence>
<evidence type="ECO:0000313" key="4">
    <source>
        <dbReference type="Proteomes" id="UP000095485"/>
    </source>
</evidence>
<proteinExistence type="predicted"/>
<reference evidence="3 4" key="1">
    <citation type="submission" date="2015-09" db="EMBL/GenBank/DDBJ databases">
        <authorList>
            <consortium name="Pathogen Informatics"/>
        </authorList>
    </citation>
    <scope>NUCLEOTIDE SEQUENCE [LARGE SCALE GENOMIC DNA]</scope>
    <source>
        <strain evidence="3 4">2789STDY5834914</strain>
    </source>
</reference>
<dbReference type="InterPro" id="IPR029044">
    <property type="entry name" value="Nucleotide-diphossugar_trans"/>
</dbReference>
<gene>
    <name evidence="3" type="primary">spsA</name>
    <name evidence="3" type="ORF">ERS852526_00449</name>
</gene>
<feature type="domain" description="Glycosyltransferase 2-like" evidence="2">
    <location>
        <begin position="6"/>
        <end position="166"/>
    </location>
</feature>
<protein>
    <submittedName>
        <fullName evidence="3">Spore coat polysaccharide biosynthesis protein spsA</fullName>
    </submittedName>
</protein>
<accession>A0A174KMI6</accession>
<organism evidence="3 4">
    <name type="scientific">Dorea longicatena</name>
    <dbReference type="NCBI Taxonomy" id="88431"/>
    <lineage>
        <taxon>Bacteria</taxon>
        <taxon>Bacillati</taxon>
        <taxon>Bacillota</taxon>
        <taxon>Clostridia</taxon>
        <taxon>Lachnospirales</taxon>
        <taxon>Lachnospiraceae</taxon>
        <taxon>Dorea</taxon>
    </lineage>
</organism>
<evidence type="ECO:0000313" key="3">
    <source>
        <dbReference type="EMBL" id="CUP11367.1"/>
    </source>
</evidence>
<dbReference type="InterPro" id="IPR001173">
    <property type="entry name" value="Glyco_trans_2-like"/>
</dbReference>
<dbReference type="EMBL" id="CZAY01000003">
    <property type="protein sequence ID" value="CUP11367.1"/>
    <property type="molecule type" value="Genomic_DNA"/>
</dbReference>